<dbReference type="EMBL" id="KZ819670">
    <property type="protein sequence ID" value="PWN26889.1"/>
    <property type="molecule type" value="Genomic_DNA"/>
</dbReference>
<dbReference type="RefSeq" id="XP_025361501.1">
    <property type="nucleotide sequence ID" value="XM_025508342.1"/>
</dbReference>
<proteinExistence type="predicted"/>
<feature type="transmembrane region" description="Helical" evidence="2">
    <location>
        <begin position="83"/>
        <end position="109"/>
    </location>
</feature>
<keyword evidence="4" id="KW-1185">Reference proteome</keyword>
<dbReference type="Proteomes" id="UP000245884">
    <property type="component" value="Unassembled WGS sequence"/>
</dbReference>
<sequence>MALLGLTLHSATGFHAVHIPGTKYCIVIPTTNSHFLPMMNSSLVIGMLFHLNDAVGTVFLLAKMRLLSTTSTGGIRPATALSGVLLSQEMLCSVACAFLCLGFSITISIPTLPLVYRSETMYVFIVLTNCVACCYYRELDAFLVSAQKQPATRCSIGNSGLSRGNSGDGTSGTHRHHFDDSDLTGLEEPKIQYDEAALRRLAHWAKLNHRIKQDDVDFSTAGNNSPIVPTGARSDSKHQLGEVIQALPGHEENIEPADTHTEGDGPFASLKRRVSARKSKASNSSGAAAVQPDNLTTNSTVPPSPAPGLTDTAEELSLLPVLPPPAAPALRSHTAGEAVDHINSRSSSYDDRLGTLLHPKGSLLPGYGRSRAHGLELAEITQDVSNPATPASAVLPKDRTRNGFTALTPPPWQQKRKRPTPQHQHQHQHQHPAKRINRRSRGHRTSFCEDQSTEEVEDEDVRLAHAKLCSALMGLPLPEEEGLVR</sequence>
<accession>A0A316UNN9</accession>
<evidence type="ECO:0000313" key="4">
    <source>
        <dbReference type="Proteomes" id="UP000245884"/>
    </source>
</evidence>
<dbReference type="GeneID" id="37030165"/>
<feature type="compositionally biased region" description="Basic residues" evidence="1">
    <location>
        <begin position="414"/>
        <end position="444"/>
    </location>
</feature>
<keyword evidence="2" id="KW-0472">Membrane</keyword>
<feature type="region of interest" description="Disordered" evidence="1">
    <location>
        <begin position="273"/>
        <end position="311"/>
    </location>
</feature>
<feature type="region of interest" description="Disordered" evidence="1">
    <location>
        <begin position="216"/>
        <end position="237"/>
    </location>
</feature>
<keyword evidence="2" id="KW-1133">Transmembrane helix</keyword>
<protein>
    <submittedName>
        <fullName evidence="3">Uncharacterized protein</fullName>
    </submittedName>
</protein>
<feature type="region of interest" description="Disordered" evidence="1">
    <location>
        <begin position="401"/>
        <end position="458"/>
    </location>
</feature>
<evidence type="ECO:0000313" key="3">
    <source>
        <dbReference type="EMBL" id="PWN26889.1"/>
    </source>
</evidence>
<gene>
    <name evidence="3" type="ORF">BDZ90DRAFT_261144</name>
</gene>
<feature type="transmembrane region" description="Helical" evidence="2">
    <location>
        <begin position="40"/>
        <end position="62"/>
    </location>
</feature>
<feature type="region of interest" description="Disordered" evidence="1">
    <location>
        <begin position="157"/>
        <end position="182"/>
    </location>
</feature>
<name>A0A316UNN9_9BASI</name>
<keyword evidence="2" id="KW-0812">Transmembrane</keyword>
<organism evidence="3 4">
    <name type="scientific">Jaminaea rosea</name>
    <dbReference type="NCBI Taxonomy" id="1569628"/>
    <lineage>
        <taxon>Eukaryota</taxon>
        <taxon>Fungi</taxon>
        <taxon>Dikarya</taxon>
        <taxon>Basidiomycota</taxon>
        <taxon>Ustilaginomycotina</taxon>
        <taxon>Exobasidiomycetes</taxon>
        <taxon>Microstromatales</taxon>
        <taxon>Microstromatales incertae sedis</taxon>
        <taxon>Jaminaea</taxon>
    </lineage>
</organism>
<evidence type="ECO:0000256" key="2">
    <source>
        <dbReference type="SAM" id="Phobius"/>
    </source>
</evidence>
<reference evidence="3 4" key="1">
    <citation type="journal article" date="2018" name="Mol. Biol. Evol.">
        <title>Broad Genomic Sampling Reveals a Smut Pathogenic Ancestry of the Fungal Clade Ustilaginomycotina.</title>
        <authorList>
            <person name="Kijpornyongpan T."/>
            <person name="Mondo S.J."/>
            <person name="Barry K."/>
            <person name="Sandor L."/>
            <person name="Lee J."/>
            <person name="Lipzen A."/>
            <person name="Pangilinan J."/>
            <person name="LaButti K."/>
            <person name="Hainaut M."/>
            <person name="Henrissat B."/>
            <person name="Grigoriev I.V."/>
            <person name="Spatafora J.W."/>
            <person name="Aime M.C."/>
        </authorList>
    </citation>
    <scope>NUCLEOTIDE SEQUENCE [LARGE SCALE GENOMIC DNA]</scope>
    <source>
        <strain evidence="3 4">MCA 5214</strain>
    </source>
</reference>
<dbReference type="AlphaFoldDB" id="A0A316UNN9"/>
<evidence type="ECO:0000256" key="1">
    <source>
        <dbReference type="SAM" id="MobiDB-lite"/>
    </source>
</evidence>